<reference evidence="2" key="1">
    <citation type="submission" date="2020-11" db="EMBL/GenBank/DDBJ databases">
        <authorList>
            <person name="Tran Van P."/>
        </authorList>
    </citation>
    <scope>NUCLEOTIDE SEQUENCE</scope>
</reference>
<dbReference type="GO" id="GO:0005524">
    <property type="term" value="F:ATP binding"/>
    <property type="evidence" value="ECO:0007669"/>
    <property type="project" value="InterPro"/>
</dbReference>
<dbReference type="Gene3D" id="1.10.510.10">
    <property type="entry name" value="Transferase(Phosphotransferase) domain 1"/>
    <property type="match status" value="1"/>
</dbReference>
<evidence type="ECO:0000313" key="3">
    <source>
        <dbReference type="Proteomes" id="UP000728032"/>
    </source>
</evidence>
<proteinExistence type="predicted"/>
<keyword evidence="3" id="KW-1185">Reference proteome</keyword>
<dbReference type="EMBL" id="CAJPVJ010021568">
    <property type="protein sequence ID" value="CAG2178006.1"/>
    <property type="molecule type" value="Genomic_DNA"/>
</dbReference>
<accession>A0A7R9MIR3</accession>
<organism evidence="2">
    <name type="scientific">Oppiella nova</name>
    <dbReference type="NCBI Taxonomy" id="334625"/>
    <lineage>
        <taxon>Eukaryota</taxon>
        <taxon>Metazoa</taxon>
        <taxon>Ecdysozoa</taxon>
        <taxon>Arthropoda</taxon>
        <taxon>Chelicerata</taxon>
        <taxon>Arachnida</taxon>
        <taxon>Acari</taxon>
        <taxon>Acariformes</taxon>
        <taxon>Sarcoptiformes</taxon>
        <taxon>Oribatida</taxon>
        <taxon>Brachypylina</taxon>
        <taxon>Oppioidea</taxon>
        <taxon>Oppiidae</taxon>
        <taxon>Oppiella</taxon>
    </lineage>
</organism>
<dbReference type="GO" id="GO:0004672">
    <property type="term" value="F:protein kinase activity"/>
    <property type="evidence" value="ECO:0007669"/>
    <property type="project" value="InterPro"/>
</dbReference>
<dbReference type="InterPro" id="IPR001245">
    <property type="entry name" value="Ser-Thr/Tyr_kinase_cat_dom"/>
</dbReference>
<feature type="domain" description="Protein kinase" evidence="1">
    <location>
        <begin position="1"/>
        <end position="113"/>
    </location>
</feature>
<protein>
    <recommendedName>
        <fullName evidence="1">Protein kinase domain-containing protein</fullName>
    </recommendedName>
</protein>
<name>A0A7R9MIR3_9ACAR</name>
<dbReference type="Proteomes" id="UP000728032">
    <property type="component" value="Unassembled WGS sequence"/>
</dbReference>
<dbReference type="Pfam" id="PF07714">
    <property type="entry name" value="PK_Tyr_Ser-Thr"/>
    <property type="match status" value="1"/>
</dbReference>
<evidence type="ECO:0000259" key="1">
    <source>
        <dbReference type="PROSITE" id="PS50011"/>
    </source>
</evidence>
<dbReference type="EMBL" id="OC936393">
    <property type="protein sequence ID" value="CAD7660870.1"/>
    <property type="molecule type" value="Genomic_DNA"/>
</dbReference>
<sequence>NGRYFKLADFGLASLYKVSDRDHQAPEVQESGDHSRKSDVYSLAITTEEIFDFDLENIMESDIQSSSQKYSSDNEVLNKCVVHLKQEVKTMLSLDPTVRPSCGENCLTADPTFGDTLRLIKRNANTLDANKLNDKHKIRNEG</sequence>
<feature type="non-terminal residue" evidence="2">
    <location>
        <position position="1"/>
    </location>
</feature>
<dbReference type="SUPFAM" id="SSF56112">
    <property type="entry name" value="Protein kinase-like (PK-like)"/>
    <property type="match status" value="1"/>
</dbReference>
<dbReference type="InterPro" id="IPR011009">
    <property type="entry name" value="Kinase-like_dom_sf"/>
</dbReference>
<dbReference type="PROSITE" id="PS50011">
    <property type="entry name" value="PROTEIN_KINASE_DOM"/>
    <property type="match status" value="1"/>
</dbReference>
<gene>
    <name evidence="2" type="ORF">ONB1V03_LOCUS17433</name>
</gene>
<dbReference type="AlphaFoldDB" id="A0A7R9MIR3"/>
<dbReference type="InterPro" id="IPR000719">
    <property type="entry name" value="Prot_kinase_dom"/>
</dbReference>
<evidence type="ECO:0000313" key="2">
    <source>
        <dbReference type="EMBL" id="CAD7660870.1"/>
    </source>
</evidence>
<dbReference type="OrthoDB" id="1405469at2759"/>